<reference evidence="1" key="1">
    <citation type="journal article" date="2020" name="Nature">
        <title>Giant virus diversity and host interactions through global metagenomics.</title>
        <authorList>
            <person name="Schulz F."/>
            <person name="Roux S."/>
            <person name="Paez-Espino D."/>
            <person name="Jungbluth S."/>
            <person name="Walsh D.A."/>
            <person name="Denef V.J."/>
            <person name="McMahon K.D."/>
            <person name="Konstantinidis K.T."/>
            <person name="Eloe-Fadrosh E.A."/>
            <person name="Kyrpides N.C."/>
            <person name="Woyke T."/>
        </authorList>
    </citation>
    <scope>NUCLEOTIDE SEQUENCE</scope>
    <source>
        <strain evidence="1">GVMAG-M-3300025138-11</strain>
    </source>
</reference>
<dbReference type="EMBL" id="MN740276">
    <property type="protein sequence ID" value="QHT97391.1"/>
    <property type="molecule type" value="Genomic_DNA"/>
</dbReference>
<accession>A0A6C0IVR5</accession>
<proteinExistence type="predicted"/>
<organism evidence="1">
    <name type="scientific">viral metagenome</name>
    <dbReference type="NCBI Taxonomy" id="1070528"/>
    <lineage>
        <taxon>unclassified sequences</taxon>
        <taxon>metagenomes</taxon>
        <taxon>organismal metagenomes</taxon>
    </lineage>
</organism>
<name>A0A6C0IVR5_9ZZZZ</name>
<dbReference type="AlphaFoldDB" id="A0A6C0IVR5"/>
<sequence>MEYLFDPLNPNDSTKFFPAPNPDLKLKRFAPMREQATYQDGIEWGYRWEEMICQINYQFQKLLELNQDIGFYVGCQKSGNDWKASTAQTADLIIVEKKTNYRKSLKELGCDDTQIRNTDCLLEHKQSFSPTSLISCISKLGSLGSYLTRNPDKIVYIIKTVVPGHFTLSLYYPSENRLEYFDSGGTEDTIFYKDGIPFSAELITQNKLSGRKKKCLEKEITDFNVCMSLTSIFNEAQFVSINTKDLQISDDDAYCQSWVLLYAYIRFVYPRYTTEATLEFLHTLSKSQLYNLIVCWWKYIIYLPTEQLKKKAYIGAYNSLFR</sequence>
<protein>
    <submittedName>
        <fullName evidence="1">Uncharacterized protein</fullName>
    </submittedName>
</protein>
<evidence type="ECO:0000313" key="1">
    <source>
        <dbReference type="EMBL" id="QHT97391.1"/>
    </source>
</evidence>